<sequence length="116" mass="13823">MLQEQDGKGKERSEREERQKMVQSSIHPSPDLSVFHLSNCIYLDVYRVIFLFVNIYHLSKTSRFAHRDLKMDEHEHEAFGLLFEDFIRDDVNWVVCEMRFYSTPGGIGYTNERFIT</sequence>
<dbReference type="EMBL" id="CAXLJM020000004">
    <property type="protein sequence ID" value="CAL8070257.1"/>
    <property type="molecule type" value="Genomic_DNA"/>
</dbReference>
<reference evidence="2 3" key="1">
    <citation type="submission" date="2024-08" db="EMBL/GenBank/DDBJ databases">
        <authorList>
            <person name="Cucini C."/>
            <person name="Frati F."/>
        </authorList>
    </citation>
    <scope>NUCLEOTIDE SEQUENCE [LARGE SCALE GENOMIC DNA]</scope>
</reference>
<keyword evidence="3" id="KW-1185">Reference proteome</keyword>
<accession>A0ABP1PKS7</accession>
<feature type="compositionally biased region" description="Basic and acidic residues" evidence="1">
    <location>
        <begin position="1"/>
        <end position="20"/>
    </location>
</feature>
<protein>
    <submittedName>
        <fullName evidence="2">Uncharacterized protein</fullName>
    </submittedName>
</protein>
<comment type="caution">
    <text evidence="2">The sequence shown here is derived from an EMBL/GenBank/DDBJ whole genome shotgun (WGS) entry which is preliminary data.</text>
</comment>
<gene>
    <name evidence="2" type="ORF">ODALV1_LOCUS1150</name>
</gene>
<feature type="region of interest" description="Disordered" evidence="1">
    <location>
        <begin position="1"/>
        <end position="25"/>
    </location>
</feature>
<name>A0ABP1PKS7_9HEXA</name>
<evidence type="ECO:0000256" key="1">
    <source>
        <dbReference type="SAM" id="MobiDB-lite"/>
    </source>
</evidence>
<proteinExistence type="predicted"/>
<dbReference type="Proteomes" id="UP001642540">
    <property type="component" value="Unassembled WGS sequence"/>
</dbReference>
<evidence type="ECO:0000313" key="3">
    <source>
        <dbReference type="Proteomes" id="UP001642540"/>
    </source>
</evidence>
<evidence type="ECO:0000313" key="2">
    <source>
        <dbReference type="EMBL" id="CAL8070257.1"/>
    </source>
</evidence>
<organism evidence="2 3">
    <name type="scientific">Orchesella dallaii</name>
    <dbReference type="NCBI Taxonomy" id="48710"/>
    <lineage>
        <taxon>Eukaryota</taxon>
        <taxon>Metazoa</taxon>
        <taxon>Ecdysozoa</taxon>
        <taxon>Arthropoda</taxon>
        <taxon>Hexapoda</taxon>
        <taxon>Collembola</taxon>
        <taxon>Entomobryomorpha</taxon>
        <taxon>Entomobryoidea</taxon>
        <taxon>Orchesellidae</taxon>
        <taxon>Orchesellinae</taxon>
        <taxon>Orchesella</taxon>
    </lineage>
</organism>